<comment type="caution">
    <text evidence="1">The sequence shown here is derived from an EMBL/GenBank/DDBJ whole genome shotgun (WGS) entry which is preliminary data.</text>
</comment>
<evidence type="ECO:0000313" key="2">
    <source>
        <dbReference type="Proteomes" id="UP001060085"/>
    </source>
</evidence>
<sequence>MYGARNLFLEALWLEASSHLLTETWTSVPAIPLSAYTDDYIDWFLPRIHPKIQNLVNVLRGFHVPVDLPMPASAFIDMIAHVVHRDDAGKEEKYDRIADFVKRHYPRSY</sequence>
<evidence type="ECO:0000313" key="1">
    <source>
        <dbReference type="EMBL" id="KAI5647641.1"/>
    </source>
</evidence>
<protein>
    <submittedName>
        <fullName evidence="1">Uncharacterized protein</fullName>
    </submittedName>
</protein>
<reference evidence="2" key="1">
    <citation type="journal article" date="2023" name="Nat. Plants">
        <title>Single-cell RNA sequencing provides a high-resolution roadmap for understanding the multicellular compartmentation of specialized metabolism.</title>
        <authorList>
            <person name="Sun S."/>
            <person name="Shen X."/>
            <person name="Li Y."/>
            <person name="Li Y."/>
            <person name="Wang S."/>
            <person name="Li R."/>
            <person name="Zhang H."/>
            <person name="Shen G."/>
            <person name="Guo B."/>
            <person name="Wei J."/>
            <person name="Xu J."/>
            <person name="St-Pierre B."/>
            <person name="Chen S."/>
            <person name="Sun C."/>
        </authorList>
    </citation>
    <scope>NUCLEOTIDE SEQUENCE [LARGE SCALE GENOMIC DNA]</scope>
</reference>
<keyword evidence="2" id="KW-1185">Reference proteome</keyword>
<accession>A0ACB9ZK52</accession>
<gene>
    <name evidence="1" type="ORF">M9H77_33646</name>
</gene>
<organism evidence="1 2">
    <name type="scientific">Catharanthus roseus</name>
    <name type="common">Madagascar periwinkle</name>
    <name type="synonym">Vinca rosea</name>
    <dbReference type="NCBI Taxonomy" id="4058"/>
    <lineage>
        <taxon>Eukaryota</taxon>
        <taxon>Viridiplantae</taxon>
        <taxon>Streptophyta</taxon>
        <taxon>Embryophyta</taxon>
        <taxon>Tracheophyta</taxon>
        <taxon>Spermatophyta</taxon>
        <taxon>Magnoliopsida</taxon>
        <taxon>eudicotyledons</taxon>
        <taxon>Gunneridae</taxon>
        <taxon>Pentapetalae</taxon>
        <taxon>asterids</taxon>
        <taxon>lamiids</taxon>
        <taxon>Gentianales</taxon>
        <taxon>Apocynaceae</taxon>
        <taxon>Rauvolfioideae</taxon>
        <taxon>Vinceae</taxon>
        <taxon>Catharanthinae</taxon>
        <taxon>Catharanthus</taxon>
    </lineage>
</organism>
<proteinExistence type="predicted"/>
<dbReference type="EMBL" id="CM044708">
    <property type="protein sequence ID" value="KAI5647641.1"/>
    <property type="molecule type" value="Genomic_DNA"/>
</dbReference>
<dbReference type="Proteomes" id="UP001060085">
    <property type="component" value="Linkage Group LG08"/>
</dbReference>
<name>A0ACB9ZK52_CATRO</name>